<proteinExistence type="predicted"/>
<organism evidence="3 4">
    <name type="scientific">Zasmidium cellare</name>
    <name type="common">Wine cellar mold</name>
    <name type="synonym">Racodium cellare</name>
    <dbReference type="NCBI Taxonomy" id="395010"/>
    <lineage>
        <taxon>Eukaryota</taxon>
        <taxon>Fungi</taxon>
        <taxon>Dikarya</taxon>
        <taxon>Ascomycota</taxon>
        <taxon>Pezizomycotina</taxon>
        <taxon>Dothideomycetes</taxon>
        <taxon>Dothideomycetidae</taxon>
        <taxon>Mycosphaerellales</taxon>
        <taxon>Mycosphaerellaceae</taxon>
        <taxon>Zasmidium</taxon>
    </lineage>
</organism>
<protein>
    <submittedName>
        <fullName evidence="3">Uncharacterized protein</fullName>
    </submittedName>
</protein>
<comment type="caution">
    <text evidence="3">The sequence shown here is derived from an EMBL/GenBank/DDBJ whole genome shotgun (WGS) entry which is preliminary data.</text>
</comment>
<keyword evidence="2" id="KW-0812">Transmembrane</keyword>
<feature type="region of interest" description="Disordered" evidence="1">
    <location>
        <begin position="90"/>
        <end position="132"/>
    </location>
</feature>
<evidence type="ECO:0000313" key="3">
    <source>
        <dbReference type="EMBL" id="KAK4508815.1"/>
    </source>
</evidence>
<accession>A0ABR0F6Q3</accession>
<evidence type="ECO:0000313" key="4">
    <source>
        <dbReference type="Proteomes" id="UP001305779"/>
    </source>
</evidence>
<keyword evidence="2" id="KW-0472">Membrane</keyword>
<dbReference type="Proteomes" id="UP001305779">
    <property type="component" value="Unassembled WGS sequence"/>
</dbReference>
<evidence type="ECO:0000256" key="1">
    <source>
        <dbReference type="SAM" id="MobiDB-lite"/>
    </source>
</evidence>
<name>A0ABR0F6Q3_ZASCE</name>
<evidence type="ECO:0000256" key="2">
    <source>
        <dbReference type="SAM" id="Phobius"/>
    </source>
</evidence>
<dbReference type="EMBL" id="JAXOVC010000001">
    <property type="protein sequence ID" value="KAK4508815.1"/>
    <property type="molecule type" value="Genomic_DNA"/>
</dbReference>
<keyword evidence="4" id="KW-1185">Reference proteome</keyword>
<sequence>MAIRSHGTSEHNAVAVSTRNVLRFFGGALGIAIFSVVLEERLKWTMPWRLEWVSDSAFSRTPQGELSPPDRVLVQHSYAGAISWVAEPKGMQPSTHVSSAEAGSVIDLQTTSGEARKEGLSSREHERQASAE</sequence>
<reference evidence="3 4" key="1">
    <citation type="journal article" date="2023" name="G3 (Bethesda)">
        <title>A chromosome-level genome assembly of Zasmidium syzygii isolated from banana leaves.</title>
        <authorList>
            <person name="van Westerhoven A.C."/>
            <person name="Mehrabi R."/>
            <person name="Talebi R."/>
            <person name="Steentjes M.B.F."/>
            <person name="Corcolon B."/>
            <person name="Chong P.A."/>
            <person name="Kema G.H.J."/>
            <person name="Seidl M.F."/>
        </authorList>
    </citation>
    <scope>NUCLEOTIDE SEQUENCE [LARGE SCALE GENOMIC DNA]</scope>
    <source>
        <strain evidence="3 4">P124</strain>
    </source>
</reference>
<feature type="compositionally biased region" description="Basic and acidic residues" evidence="1">
    <location>
        <begin position="114"/>
        <end position="132"/>
    </location>
</feature>
<keyword evidence="2" id="KW-1133">Transmembrane helix</keyword>
<gene>
    <name evidence="3" type="ORF">PRZ48_002554</name>
</gene>
<feature type="transmembrane region" description="Helical" evidence="2">
    <location>
        <begin position="20"/>
        <end position="38"/>
    </location>
</feature>